<dbReference type="EMBL" id="JACJVO010000005">
    <property type="protein sequence ID" value="MBB6730090.1"/>
    <property type="molecule type" value="Genomic_DNA"/>
</dbReference>
<evidence type="ECO:0000256" key="1">
    <source>
        <dbReference type="SAM" id="MobiDB-lite"/>
    </source>
</evidence>
<evidence type="ECO:0000313" key="3">
    <source>
        <dbReference type="EMBL" id="MBB6730090.1"/>
    </source>
</evidence>
<protein>
    <submittedName>
        <fullName evidence="3">Fibronectin type III domain-containing protein</fullName>
    </submittedName>
</protein>
<dbReference type="PROSITE" id="PS50853">
    <property type="entry name" value="FN3"/>
    <property type="match status" value="1"/>
</dbReference>
<dbReference type="Gene3D" id="2.60.120.560">
    <property type="entry name" value="Exo-inulinase, domain 1"/>
    <property type="match status" value="1"/>
</dbReference>
<feature type="region of interest" description="Disordered" evidence="1">
    <location>
        <begin position="216"/>
        <end position="255"/>
    </location>
</feature>
<evidence type="ECO:0000313" key="4">
    <source>
        <dbReference type="Proteomes" id="UP000564644"/>
    </source>
</evidence>
<accession>A0A7X0VU75</accession>
<proteinExistence type="predicted"/>
<keyword evidence="4" id="KW-1185">Reference proteome</keyword>
<organism evidence="3 4">
    <name type="scientific">Cohnella zeiphila</name>
    <dbReference type="NCBI Taxonomy" id="2761120"/>
    <lineage>
        <taxon>Bacteria</taxon>
        <taxon>Bacillati</taxon>
        <taxon>Bacillota</taxon>
        <taxon>Bacilli</taxon>
        <taxon>Bacillales</taxon>
        <taxon>Paenibacillaceae</taxon>
        <taxon>Cohnella</taxon>
    </lineage>
</organism>
<reference evidence="3 4" key="1">
    <citation type="submission" date="2020-08" db="EMBL/GenBank/DDBJ databases">
        <title>Cohnella phylogeny.</title>
        <authorList>
            <person name="Dunlap C."/>
        </authorList>
    </citation>
    <scope>NUCLEOTIDE SEQUENCE [LARGE SCALE GENOMIC DNA]</scope>
    <source>
        <strain evidence="3 4">CBP 2801</strain>
    </source>
</reference>
<dbReference type="InterPro" id="IPR036116">
    <property type="entry name" value="FN3_sf"/>
</dbReference>
<dbReference type="InterPro" id="IPR013783">
    <property type="entry name" value="Ig-like_fold"/>
</dbReference>
<evidence type="ECO:0000259" key="2">
    <source>
        <dbReference type="PROSITE" id="PS50853"/>
    </source>
</evidence>
<dbReference type="AlphaFoldDB" id="A0A7X0VU75"/>
<feature type="compositionally biased region" description="Polar residues" evidence="1">
    <location>
        <begin position="219"/>
        <end position="233"/>
    </location>
</feature>
<dbReference type="InterPro" id="IPR003961">
    <property type="entry name" value="FN3_dom"/>
</dbReference>
<sequence length="1214" mass="132652">MSSGTLKDRINQVYSEPVGSPAVDFILEYKLKRSAASDKPVAKDIYAQIQFGNFDNNLVPRFPVAATSITGTAAYLNASGDLETVNDSDIAGYRFSIVPNGGQRIISTVELGFSVRVDTGGTDEAYTIDDLAVYEVGTVQDSEPPSAPTGLTVAGQTDTSVSLSWTAATDNQAVTAYDVYRDGTLAATASGTSTTADVVGLSPSTTYHFAVKAKDGAGNASNPSNEATATTDPSPGGLPAPFGDRDIGSVGISGSASYDEDTGTYSVTGSGADIWGTEDAFHYAYRPWTGYGQIVAHVDSVENAAEWTKAGIMIRASMDKQSPYAFAALTPGHGTVFQDRLQAGGASTLTTGSTTTAPYWLRLVRDQTGISAYDSFDGTNWTLLKRETINLPDTIYVGLAVTSHTNTRQATAAFDQVSVGEAPPIESTYAPFPGTIETRKAWLWNKVKTMQEESGPLNITEYVAQILDGQNVAANLQKLDAMYQSYDYEQYKTVAKMYAYLMVGDQFGSTMMDHVRQYFASYAYAELPQTENLRMSNYTAGYLVGQYFPDLADLNGNSGATLKSMNKANIEAMIDAGVHKGWAEYESPEYTFMTYLCLNAIYQYSDEQDLRQEAKMAMDVMWFEWANDWIDGYPISSESRAKGDSVAATDPTWRGQNHTALEWAYFGSHRAQQTVGESDSSSPSLYRPNLEYLGFVLYGGMSYQPPEMAIRIGQNTAKDYESRKTNQQNSSGRTMNIYRQAYVKPTWGLATEVQYNRVDNWLEDLPVVLRWHSDAPNPLFRLSTDQGTAPIGNYDQPESHRIMQDGKAAVGVFKLENSPDYDYINAMFPDTGSIVAKEEQGGWVFSDAGPMYFAFKFVKPATWYHQSDTDPSNKVKTTAQLHPTAQLLYSYNILRSQADKNGWVLETADASEYASLAAFESAVLANTSLDASHIDETNPRLIYHSLSGDTMDITYDSAAGAYNNTHKIDNVPIDYSSFKIFDTPWLQQDRNSDIFTATEGDEQLVYNFADWTIAEHEPGTDPDPGTNPDPEPLFADDFTGGLGHWDLFGSTAWQTSGTGTAAELSGATNLTYPQRAVVKTSSLPYGSQDYSLEYGAKGDRFRTMFRYSSSTSYYFLEFKNASTVELWKYPNSSTAVQAGTTVNIADALPGFSLADWHNYKLQVQGDTFALSVDGTPAATFTDGDLTAGGIGFALKSVGPDVAMHVRHLTVNPLS</sequence>
<dbReference type="SUPFAM" id="SSF49265">
    <property type="entry name" value="Fibronectin type III"/>
    <property type="match status" value="1"/>
</dbReference>
<feature type="domain" description="Fibronectin type-III" evidence="2">
    <location>
        <begin position="147"/>
        <end position="234"/>
    </location>
</feature>
<comment type="caution">
    <text evidence="3">The sequence shown here is derived from an EMBL/GenBank/DDBJ whole genome shotgun (WGS) entry which is preliminary data.</text>
</comment>
<dbReference type="Gene3D" id="2.60.40.10">
    <property type="entry name" value="Immunoglobulins"/>
    <property type="match status" value="1"/>
</dbReference>
<dbReference type="Pfam" id="PF00041">
    <property type="entry name" value="fn3"/>
    <property type="match status" value="1"/>
</dbReference>
<dbReference type="Proteomes" id="UP000564644">
    <property type="component" value="Unassembled WGS sequence"/>
</dbReference>
<gene>
    <name evidence="3" type="ORF">H7C18_04195</name>
</gene>
<dbReference type="SMART" id="SM00060">
    <property type="entry name" value="FN3"/>
    <property type="match status" value="1"/>
</dbReference>
<dbReference type="Gene3D" id="2.60.120.200">
    <property type="match status" value="1"/>
</dbReference>
<name>A0A7X0VU75_9BACL</name>
<dbReference type="CDD" id="cd00063">
    <property type="entry name" value="FN3"/>
    <property type="match status" value="1"/>
</dbReference>